<dbReference type="PANTHER" id="PTHR37946">
    <property type="entry name" value="SLL1969 PROTEIN"/>
    <property type="match status" value="1"/>
</dbReference>
<dbReference type="InterPro" id="IPR029058">
    <property type="entry name" value="AB_hydrolase_fold"/>
</dbReference>
<protein>
    <submittedName>
        <fullName evidence="3">Alpha/beta fold hydrolase</fullName>
    </submittedName>
</protein>
<dbReference type="InterPro" id="IPR000073">
    <property type="entry name" value="AB_hydrolase_1"/>
</dbReference>
<feature type="domain" description="AB hydrolase-1" evidence="2">
    <location>
        <begin position="52"/>
        <end position="179"/>
    </location>
</feature>
<dbReference type="Gene3D" id="3.40.50.1820">
    <property type="entry name" value="alpha/beta hydrolase"/>
    <property type="match status" value="1"/>
</dbReference>
<dbReference type="GO" id="GO:0016787">
    <property type="term" value="F:hydrolase activity"/>
    <property type="evidence" value="ECO:0007669"/>
    <property type="project" value="UniProtKB-KW"/>
</dbReference>
<sequence>MACRKRIARVLSLLFAALVVTVTYAPSAGAAPGFAALDGANDWSCEPTAGRPPVVLVHGSGTEISRSFAVLAPRLRAEGYCVFAGNLGAAPSAGEVVSGRTLPGVGSVGAALLGRPIYGVREIESMAVELADVVAEVRRTTGAERVAMVGHSTGGNVIRQYLRRAGAAAVAQVVTMGTPYRGTTWAGLAALYPDLASLGLTDAQIASQVFGAPGKQQVADSPLLHRLNATGETVPGVRYSAIASRYDGVITPQDTAQLAAPSAGDRNVMLQDGCPTDTADHNGLLIDPRASAAVLSALADDQRPLPC</sequence>
<keyword evidence="1" id="KW-0732">Signal</keyword>
<organism evidence="3 4">
    <name type="scientific">Nocardia callitridis</name>
    <dbReference type="NCBI Taxonomy" id="648753"/>
    <lineage>
        <taxon>Bacteria</taxon>
        <taxon>Bacillati</taxon>
        <taxon>Actinomycetota</taxon>
        <taxon>Actinomycetes</taxon>
        <taxon>Mycobacteriales</taxon>
        <taxon>Nocardiaceae</taxon>
        <taxon>Nocardia</taxon>
    </lineage>
</organism>
<name>A0ABP9JT23_9NOCA</name>
<accession>A0ABP9JT23</accession>
<reference evidence="4" key="1">
    <citation type="journal article" date="2019" name="Int. J. Syst. Evol. Microbiol.">
        <title>The Global Catalogue of Microorganisms (GCM) 10K type strain sequencing project: providing services to taxonomists for standard genome sequencing and annotation.</title>
        <authorList>
            <consortium name="The Broad Institute Genomics Platform"/>
            <consortium name="The Broad Institute Genome Sequencing Center for Infectious Disease"/>
            <person name="Wu L."/>
            <person name="Ma J."/>
        </authorList>
    </citation>
    <scope>NUCLEOTIDE SEQUENCE [LARGE SCALE GENOMIC DNA]</scope>
    <source>
        <strain evidence="4">JCM 18298</strain>
    </source>
</reference>
<keyword evidence="3" id="KW-0378">Hydrolase</keyword>
<dbReference type="Pfam" id="PF00561">
    <property type="entry name" value="Abhydrolase_1"/>
    <property type="match status" value="1"/>
</dbReference>
<evidence type="ECO:0000256" key="1">
    <source>
        <dbReference type="SAM" id="SignalP"/>
    </source>
</evidence>
<proteinExistence type="predicted"/>
<dbReference type="SUPFAM" id="SSF53474">
    <property type="entry name" value="alpha/beta-Hydrolases"/>
    <property type="match status" value="1"/>
</dbReference>
<dbReference type="Proteomes" id="UP001500603">
    <property type="component" value="Unassembled WGS sequence"/>
</dbReference>
<evidence type="ECO:0000313" key="3">
    <source>
        <dbReference type="EMBL" id="GAA5043731.1"/>
    </source>
</evidence>
<dbReference type="EMBL" id="BAABJM010000001">
    <property type="protein sequence ID" value="GAA5043731.1"/>
    <property type="molecule type" value="Genomic_DNA"/>
</dbReference>
<feature type="signal peptide" evidence="1">
    <location>
        <begin position="1"/>
        <end position="30"/>
    </location>
</feature>
<evidence type="ECO:0000259" key="2">
    <source>
        <dbReference type="Pfam" id="PF00561"/>
    </source>
</evidence>
<dbReference type="PANTHER" id="PTHR37946:SF1">
    <property type="entry name" value="SLL1969 PROTEIN"/>
    <property type="match status" value="1"/>
</dbReference>
<comment type="caution">
    <text evidence="3">The sequence shown here is derived from an EMBL/GenBank/DDBJ whole genome shotgun (WGS) entry which is preliminary data.</text>
</comment>
<feature type="chain" id="PRO_5047402600" evidence="1">
    <location>
        <begin position="31"/>
        <end position="307"/>
    </location>
</feature>
<evidence type="ECO:0000313" key="4">
    <source>
        <dbReference type="Proteomes" id="UP001500603"/>
    </source>
</evidence>
<keyword evidence="4" id="KW-1185">Reference proteome</keyword>
<gene>
    <name evidence="3" type="ORF">GCM10023318_05670</name>
</gene>